<dbReference type="SUPFAM" id="SSF48317">
    <property type="entry name" value="Acid phosphatase/Vanadium-dependent haloperoxidase"/>
    <property type="match status" value="1"/>
</dbReference>
<dbReference type="InterPro" id="IPR036938">
    <property type="entry name" value="PAP2/HPO_sf"/>
</dbReference>
<dbReference type="Pfam" id="PF01569">
    <property type="entry name" value="PAP2"/>
    <property type="match status" value="1"/>
</dbReference>
<evidence type="ECO:0000313" key="4">
    <source>
        <dbReference type="Proteomes" id="UP000612893"/>
    </source>
</evidence>
<feature type="transmembrane region" description="Helical" evidence="1">
    <location>
        <begin position="53"/>
        <end position="77"/>
    </location>
</feature>
<feature type="domain" description="Phosphatidic acid phosphatase type 2/haloperoxidase" evidence="2">
    <location>
        <begin position="64"/>
        <end position="208"/>
    </location>
</feature>
<dbReference type="Proteomes" id="UP000612893">
    <property type="component" value="Unassembled WGS sequence"/>
</dbReference>
<keyword evidence="1" id="KW-1133">Transmembrane helix</keyword>
<protein>
    <submittedName>
        <fullName evidence="3">Phosphatase PAP2 family protein</fullName>
    </submittedName>
</protein>
<keyword evidence="1" id="KW-0812">Transmembrane</keyword>
<organism evidence="3 4">
    <name type="scientific">Candidatus Nephthysia bennettiae</name>
    <dbReference type="NCBI Taxonomy" id="3127016"/>
    <lineage>
        <taxon>Bacteria</taxon>
        <taxon>Bacillati</taxon>
        <taxon>Candidatus Dormiibacterota</taxon>
        <taxon>Candidatus Dormibacteria</taxon>
        <taxon>Candidatus Dormibacterales</taxon>
        <taxon>Candidatus Dormibacteraceae</taxon>
        <taxon>Candidatus Nephthysia</taxon>
    </lineage>
</organism>
<evidence type="ECO:0000313" key="3">
    <source>
        <dbReference type="EMBL" id="MBJ7596676.1"/>
    </source>
</evidence>
<reference evidence="3" key="1">
    <citation type="submission" date="2020-10" db="EMBL/GenBank/DDBJ databases">
        <title>Ca. Dormibacterota MAGs.</title>
        <authorList>
            <person name="Montgomery K."/>
        </authorList>
    </citation>
    <scope>NUCLEOTIDE SEQUENCE [LARGE SCALE GENOMIC DNA]</scope>
    <source>
        <strain evidence="3">SC8812_S17_10</strain>
    </source>
</reference>
<dbReference type="EMBL" id="JAEKNR010000016">
    <property type="protein sequence ID" value="MBJ7596676.1"/>
    <property type="molecule type" value="Genomic_DNA"/>
</dbReference>
<accession>A0A934N5J4</accession>
<dbReference type="PANTHER" id="PTHR14969:SF13">
    <property type="entry name" value="AT30094P"/>
    <property type="match status" value="1"/>
</dbReference>
<proteinExistence type="predicted"/>
<dbReference type="PANTHER" id="PTHR14969">
    <property type="entry name" value="SPHINGOSINE-1-PHOSPHATE PHOSPHOHYDROLASE"/>
    <property type="match status" value="1"/>
</dbReference>
<name>A0A934N5J4_9BACT</name>
<evidence type="ECO:0000256" key="1">
    <source>
        <dbReference type="SAM" id="Phobius"/>
    </source>
</evidence>
<feature type="transmembrane region" description="Helical" evidence="1">
    <location>
        <begin position="193"/>
        <end position="211"/>
    </location>
</feature>
<evidence type="ECO:0000259" key="2">
    <source>
        <dbReference type="SMART" id="SM00014"/>
    </source>
</evidence>
<dbReference type="SMART" id="SM00014">
    <property type="entry name" value="acidPPc"/>
    <property type="match status" value="1"/>
</dbReference>
<dbReference type="Gene3D" id="1.20.144.10">
    <property type="entry name" value="Phosphatidic acid phosphatase type 2/haloperoxidase"/>
    <property type="match status" value="1"/>
</dbReference>
<keyword evidence="1" id="KW-0472">Membrane</keyword>
<feature type="transmembrane region" description="Helical" evidence="1">
    <location>
        <begin position="170"/>
        <end position="187"/>
    </location>
</feature>
<dbReference type="AlphaFoldDB" id="A0A934N5J4"/>
<comment type="caution">
    <text evidence="3">The sequence shown here is derived from an EMBL/GenBank/DDBJ whole genome shotgun (WGS) entry which is preliminary data.</text>
</comment>
<dbReference type="InterPro" id="IPR000326">
    <property type="entry name" value="PAP2/HPO"/>
</dbReference>
<sequence>MALTRPLIALGALALAFAFYSQAVALGLMTAPDRAISQLVAHAWSENLRGPALAVAELGGVELTVLIAIGLAVYLFQHGFRSEAWALLALPLVEVVEVTYKLALHHPQPIEFAHGDGPSLTMLVERGPTVFHNSYPSGHTIRAVLVYGLLAFVIHRLAPRGLARKMAIPAAAVIISLVALDRLYLGVHWMSDVIGGLLLGGLAVAAAIVWLDRPRPVA</sequence>
<keyword evidence="4" id="KW-1185">Reference proteome</keyword>
<dbReference type="RefSeq" id="WP_338198506.1">
    <property type="nucleotide sequence ID" value="NZ_JAEKNR010000016.1"/>
</dbReference>
<gene>
    <name evidence="3" type="ORF">JF922_01120</name>
</gene>